<gene>
    <name evidence="1" type="ORF">DSO57_1023465</name>
</gene>
<protein>
    <submittedName>
        <fullName evidence="1">Uncharacterized protein</fullName>
    </submittedName>
</protein>
<dbReference type="Proteomes" id="UP001165960">
    <property type="component" value="Unassembled WGS sequence"/>
</dbReference>
<accession>A0ACC2RTZ2</accession>
<evidence type="ECO:0000313" key="2">
    <source>
        <dbReference type="Proteomes" id="UP001165960"/>
    </source>
</evidence>
<keyword evidence="2" id="KW-1185">Reference proteome</keyword>
<comment type="caution">
    <text evidence="1">The sequence shown here is derived from an EMBL/GenBank/DDBJ whole genome shotgun (WGS) entry which is preliminary data.</text>
</comment>
<reference evidence="1" key="1">
    <citation type="submission" date="2022-04" db="EMBL/GenBank/DDBJ databases">
        <title>Genome of the entomopathogenic fungus Entomophthora muscae.</title>
        <authorList>
            <person name="Elya C."/>
            <person name="Lovett B.R."/>
            <person name="Lee E."/>
            <person name="Macias A.M."/>
            <person name="Hajek A.E."/>
            <person name="De Bivort B.L."/>
            <person name="Kasson M.T."/>
            <person name="De Fine Licht H.H."/>
            <person name="Stajich J.E."/>
        </authorList>
    </citation>
    <scope>NUCLEOTIDE SEQUENCE</scope>
    <source>
        <strain evidence="1">Berkeley</strain>
    </source>
</reference>
<name>A0ACC2RTZ2_9FUNG</name>
<sequence>MPGFLTLNDLKLAIAKIKDIDCKVKAKVKAAVLTGDKINKVSAKALMAKIPDNVRAQKALENWLAILE</sequence>
<proteinExistence type="predicted"/>
<organism evidence="1 2">
    <name type="scientific">Entomophthora muscae</name>
    <dbReference type="NCBI Taxonomy" id="34485"/>
    <lineage>
        <taxon>Eukaryota</taxon>
        <taxon>Fungi</taxon>
        <taxon>Fungi incertae sedis</taxon>
        <taxon>Zoopagomycota</taxon>
        <taxon>Entomophthoromycotina</taxon>
        <taxon>Entomophthoromycetes</taxon>
        <taxon>Entomophthorales</taxon>
        <taxon>Entomophthoraceae</taxon>
        <taxon>Entomophthora</taxon>
    </lineage>
</organism>
<dbReference type="EMBL" id="QTSX02006512">
    <property type="protein sequence ID" value="KAJ9053524.1"/>
    <property type="molecule type" value="Genomic_DNA"/>
</dbReference>
<evidence type="ECO:0000313" key="1">
    <source>
        <dbReference type="EMBL" id="KAJ9053524.1"/>
    </source>
</evidence>